<dbReference type="Proteomes" id="UP000193553">
    <property type="component" value="Unassembled WGS sequence"/>
</dbReference>
<comment type="caution">
    <text evidence="1">The sequence shown here is derived from an EMBL/GenBank/DDBJ whole genome shotgun (WGS) entry which is preliminary data.</text>
</comment>
<evidence type="ECO:0000313" key="2">
    <source>
        <dbReference type="Proteomes" id="UP000193553"/>
    </source>
</evidence>
<organism evidence="1 2">
    <name type="scientific">Bradyrhizobium canariense</name>
    <dbReference type="NCBI Taxonomy" id="255045"/>
    <lineage>
        <taxon>Bacteria</taxon>
        <taxon>Pseudomonadati</taxon>
        <taxon>Pseudomonadota</taxon>
        <taxon>Alphaproteobacteria</taxon>
        <taxon>Hyphomicrobiales</taxon>
        <taxon>Nitrobacteraceae</taxon>
        <taxon>Bradyrhizobium</taxon>
    </lineage>
</organism>
<gene>
    <name evidence="1" type="ORF">BSZ18_26030</name>
</gene>
<dbReference type="AlphaFoldDB" id="A0A1X3GFT3"/>
<evidence type="ECO:0008006" key="3">
    <source>
        <dbReference type="Google" id="ProtNLM"/>
    </source>
</evidence>
<evidence type="ECO:0000313" key="1">
    <source>
        <dbReference type="EMBL" id="OSJ05621.1"/>
    </source>
</evidence>
<dbReference type="EMBL" id="NAFI01000182">
    <property type="protein sequence ID" value="OSJ05621.1"/>
    <property type="molecule type" value="Genomic_DNA"/>
</dbReference>
<proteinExistence type="predicted"/>
<protein>
    <recommendedName>
        <fullName evidence="3">TIGR04255 family protein</fullName>
    </recommendedName>
</protein>
<name>A0A1X3GFT3_9BRAD</name>
<accession>A0A1X3GFT3</accession>
<dbReference type="OrthoDB" id="8450098at2"/>
<sequence>MNNPPSFSPVFPRHAIERCAASVVLGPAVPEKAFERIASRAADRLSSQGFQSQPIQALSFQVNADGSVASTPTPAGGPRVFSLPDQVTTFTVAPDHLSWATHTYVRWQPFVGAVERYLLPVLSDMLEIVSVAGVRLEYWDRFVWSGTWADFDVRQLIRSDCPYLAPEGVRQSRQWHSHSGWFTKEGDFRRLTNINVDVVDVTHDPALQGRPSVGIYSSLMDQPNIVDYGSTPPAALDEAFMIERLEHHHLALKDILGHIIIDQMANRIELNARKAR</sequence>
<dbReference type="RefSeq" id="WP_085361177.1">
    <property type="nucleotide sequence ID" value="NZ_NAFD01000187.1"/>
</dbReference>
<reference evidence="1 2" key="1">
    <citation type="submission" date="2017-03" db="EMBL/GenBank/DDBJ databases">
        <title>Whole genome sequences of fourteen strains of Bradyrhizobium canariense and one strain of Bradyrhizobium japonicum isolated from Lupinus (Papilionoideae: Genisteae) species in Algeria.</title>
        <authorList>
            <person name="Crovadore J."/>
            <person name="Chekireb D."/>
            <person name="Brachmann A."/>
            <person name="Chablais R."/>
            <person name="Cochard B."/>
            <person name="Lefort F."/>
        </authorList>
    </citation>
    <scope>NUCLEOTIDE SEQUENCE [LARGE SCALE GENOMIC DNA]</scope>
    <source>
        <strain evidence="1 2">UBMA195</strain>
    </source>
</reference>